<evidence type="ECO:0000256" key="2">
    <source>
        <dbReference type="ARBA" id="ARBA00022527"/>
    </source>
</evidence>
<keyword evidence="3" id="KW-0808">Transferase</keyword>
<feature type="binding site" evidence="9">
    <location>
        <position position="59"/>
    </location>
    <ligand>
        <name>ATP</name>
        <dbReference type="ChEBI" id="CHEBI:30616"/>
    </ligand>
</feature>
<dbReference type="OrthoDB" id="248923at2759"/>
<evidence type="ECO:0000256" key="4">
    <source>
        <dbReference type="ARBA" id="ARBA00022741"/>
    </source>
</evidence>
<keyword evidence="5" id="KW-0418">Kinase</keyword>
<organism evidence="12 13">
    <name type="scientific">Chlorella sorokiniana</name>
    <name type="common">Freshwater green alga</name>
    <dbReference type="NCBI Taxonomy" id="3076"/>
    <lineage>
        <taxon>Eukaryota</taxon>
        <taxon>Viridiplantae</taxon>
        <taxon>Chlorophyta</taxon>
        <taxon>core chlorophytes</taxon>
        <taxon>Trebouxiophyceae</taxon>
        <taxon>Chlorellales</taxon>
        <taxon>Chlorellaceae</taxon>
        <taxon>Chlorella clade</taxon>
        <taxon>Chlorella</taxon>
    </lineage>
</organism>
<dbReference type="Gene3D" id="1.10.510.10">
    <property type="entry name" value="Transferase(Phosphotransferase) domain 1"/>
    <property type="match status" value="1"/>
</dbReference>
<comment type="catalytic activity">
    <reaction evidence="7">
        <text>L-threonyl-[protein] + ATP = O-phospho-L-threonyl-[protein] + ADP + H(+)</text>
        <dbReference type="Rhea" id="RHEA:46608"/>
        <dbReference type="Rhea" id="RHEA-COMP:11060"/>
        <dbReference type="Rhea" id="RHEA-COMP:11605"/>
        <dbReference type="ChEBI" id="CHEBI:15378"/>
        <dbReference type="ChEBI" id="CHEBI:30013"/>
        <dbReference type="ChEBI" id="CHEBI:30616"/>
        <dbReference type="ChEBI" id="CHEBI:61977"/>
        <dbReference type="ChEBI" id="CHEBI:456216"/>
        <dbReference type="EC" id="2.7.11.1"/>
    </reaction>
</comment>
<dbReference type="InterPro" id="IPR017441">
    <property type="entry name" value="Protein_kinase_ATP_BS"/>
</dbReference>
<dbReference type="PANTHER" id="PTHR44899:SF6">
    <property type="entry name" value="SERINE_THREONINE PROTEIN KINASE"/>
    <property type="match status" value="1"/>
</dbReference>
<dbReference type="SUPFAM" id="SSF56112">
    <property type="entry name" value="Protein kinase-like (PK-like)"/>
    <property type="match status" value="1"/>
</dbReference>
<dbReference type="STRING" id="3076.A0A2P6TGP8"/>
<dbReference type="EMBL" id="LHPG02000017">
    <property type="protein sequence ID" value="PRW33292.1"/>
    <property type="molecule type" value="Genomic_DNA"/>
</dbReference>
<evidence type="ECO:0000256" key="3">
    <source>
        <dbReference type="ARBA" id="ARBA00022679"/>
    </source>
</evidence>
<dbReference type="Pfam" id="PF00069">
    <property type="entry name" value="Pkinase"/>
    <property type="match status" value="1"/>
</dbReference>
<dbReference type="SMART" id="SM00220">
    <property type="entry name" value="S_TKc"/>
    <property type="match status" value="1"/>
</dbReference>
<comment type="catalytic activity">
    <reaction evidence="8">
        <text>L-seryl-[protein] + ATP = O-phospho-L-seryl-[protein] + ADP + H(+)</text>
        <dbReference type="Rhea" id="RHEA:17989"/>
        <dbReference type="Rhea" id="RHEA-COMP:9863"/>
        <dbReference type="Rhea" id="RHEA-COMP:11604"/>
        <dbReference type="ChEBI" id="CHEBI:15378"/>
        <dbReference type="ChEBI" id="CHEBI:29999"/>
        <dbReference type="ChEBI" id="CHEBI:30616"/>
        <dbReference type="ChEBI" id="CHEBI:83421"/>
        <dbReference type="ChEBI" id="CHEBI:456216"/>
        <dbReference type="EC" id="2.7.11.1"/>
    </reaction>
</comment>
<evidence type="ECO:0000256" key="7">
    <source>
        <dbReference type="ARBA" id="ARBA00047899"/>
    </source>
</evidence>
<gene>
    <name evidence="12" type="ORF">C2E21_7904</name>
</gene>
<dbReference type="InterPro" id="IPR008271">
    <property type="entry name" value="Ser/Thr_kinase_AS"/>
</dbReference>
<dbReference type="GO" id="GO:0005524">
    <property type="term" value="F:ATP binding"/>
    <property type="evidence" value="ECO:0007669"/>
    <property type="project" value="UniProtKB-UniRule"/>
</dbReference>
<feature type="region of interest" description="Disordered" evidence="10">
    <location>
        <begin position="358"/>
        <end position="397"/>
    </location>
</feature>
<evidence type="ECO:0000256" key="9">
    <source>
        <dbReference type="PROSITE-ProRule" id="PRU10141"/>
    </source>
</evidence>
<dbReference type="PANTHER" id="PTHR44899">
    <property type="entry name" value="CAMK FAMILY PROTEIN KINASE"/>
    <property type="match status" value="1"/>
</dbReference>
<name>A0A2P6TGP8_CHLSO</name>
<protein>
    <recommendedName>
        <fullName evidence="1">non-specific serine/threonine protein kinase</fullName>
        <ecNumber evidence="1">2.7.11.1</ecNumber>
    </recommendedName>
</protein>
<dbReference type="PROSITE" id="PS00108">
    <property type="entry name" value="PROTEIN_KINASE_ST"/>
    <property type="match status" value="1"/>
</dbReference>
<keyword evidence="6 9" id="KW-0067">ATP-binding</keyword>
<feature type="domain" description="Protein kinase" evidence="11">
    <location>
        <begin position="30"/>
        <end position="287"/>
    </location>
</feature>
<evidence type="ECO:0000313" key="12">
    <source>
        <dbReference type="EMBL" id="PRW33292.1"/>
    </source>
</evidence>
<keyword evidence="2" id="KW-0723">Serine/threonine-protein kinase</keyword>
<evidence type="ECO:0000256" key="10">
    <source>
        <dbReference type="SAM" id="MobiDB-lite"/>
    </source>
</evidence>
<dbReference type="InterPro" id="IPR011009">
    <property type="entry name" value="Kinase-like_dom_sf"/>
</dbReference>
<evidence type="ECO:0000256" key="5">
    <source>
        <dbReference type="ARBA" id="ARBA00022777"/>
    </source>
</evidence>
<dbReference type="PROSITE" id="PS50011">
    <property type="entry name" value="PROTEIN_KINASE_DOM"/>
    <property type="match status" value="1"/>
</dbReference>
<evidence type="ECO:0000256" key="6">
    <source>
        <dbReference type="ARBA" id="ARBA00022840"/>
    </source>
</evidence>
<evidence type="ECO:0000313" key="13">
    <source>
        <dbReference type="Proteomes" id="UP000239899"/>
    </source>
</evidence>
<keyword evidence="13" id="KW-1185">Reference proteome</keyword>
<accession>A0A2P6TGP8</accession>
<proteinExistence type="predicted"/>
<dbReference type="AlphaFoldDB" id="A0A2P6TGP8"/>
<evidence type="ECO:0000256" key="8">
    <source>
        <dbReference type="ARBA" id="ARBA00048679"/>
    </source>
</evidence>
<evidence type="ECO:0000256" key="1">
    <source>
        <dbReference type="ARBA" id="ARBA00012513"/>
    </source>
</evidence>
<comment type="caution">
    <text evidence="12">The sequence shown here is derived from an EMBL/GenBank/DDBJ whole genome shotgun (WGS) entry which is preliminary data.</text>
</comment>
<dbReference type="InterPro" id="IPR000719">
    <property type="entry name" value="Prot_kinase_dom"/>
</dbReference>
<sequence length="551" mass="59658">MPPAHGGARRQERRPRRLKEQPDLQLFRHFRLVRTLGRGNFAAVYQVRRLADGEDYALKHIDLQAMDPAEHADLVNEIRLMAAADHPNLLTFHEAFVERAQLFVVTELAPGGDLGALLGKLDRRREGLPETEVWRYFLQLAAGLQYLHRNRVLHRDMKPENVLIGEHGLLKIADLGISQVLDHVFTRVLMGTPQYVAPEAWRGQPYSYSADVWALGCILHELCTRRPLFLPRGRPADAEIRARVLEGRVTPISRKYSPDVWKLIRWLLVQNPAARPTADEIMELEMVQVRLHLLPREVRAAVNSQHSRAILPSLFKISANPETWPQLNAVLPPARYADGQGVAAALCQVDAVGSPAAAGADHNQQQQGSAAANGSSISNGVAQPQPLSPRLASSGGRGKFDASLPVEFGVMPKGGSGTAVKLAPAVARGSDLEDASYYGGDGTSTYGGSYHGGSYYEASYHGSYYGGSRAGGSHAGSHGGSYHGGTGAYYGDSSSYHGSSYHGGSYYEPSGRGGFGSARAAREREAKPKKPAQASSSGGLGATLRKLFCFG</sequence>
<feature type="region of interest" description="Disordered" evidence="10">
    <location>
        <begin position="512"/>
        <end position="538"/>
    </location>
</feature>
<dbReference type="PROSITE" id="PS00107">
    <property type="entry name" value="PROTEIN_KINASE_ATP"/>
    <property type="match status" value="1"/>
</dbReference>
<evidence type="ECO:0000259" key="11">
    <source>
        <dbReference type="PROSITE" id="PS50011"/>
    </source>
</evidence>
<dbReference type="InterPro" id="IPR051131">
    <property type="entry name" value="NEK_Ser/Thr_kinase_NIMA"/>
</dbReference>
<feature type="compositionally biased region" description="Low complexity" evidence="10">
    <location>
        <begin position="363"/>
        <end position="380"/>
    </location>
</feature>
<dbReference type="EC" id="2.7.11.1" evidence="1"/>
<dbReference type="Proteomes" id="UP000239899">
    <property type="component" value="Unassembled WGS sequence"/>
</dbReference>
<dbReference type="GO" id="GO:0004674">
    <property type="term" value="F:protein serine/threonine kinase activity"/>
    <property type="evidence" value="ECO:0007669"/>
    <property type="project" value="UniProtKB-KW"/>
</dbReference>
<keyword evidence="4 9" id="KW-0547">Nucleotide-binding</keyword>
<reference evidence="12 13" key="1">
    <citation type="journal article" date="2018" name="Plant J.">
        <title>Genome sequences of Chlorella sorokiniana UTEX 1602 and Micractinium conductrix SAG 241.80: implications to maltose excretion by a green alga.</title>
        <authorList>
            <person name="Arriola M.B."/>
            <person name="Velmurugan N."/>
            <person name="Zhang Y."/>
            <person name="Plunkett M.H."/>
            <person name="Hondzo H."/>
            <person name="Barney B.M."/>
        </authorList>
    </citation>
    <scope>NUCLEOTIDE SEQUENCE [LARGE SCALE GENOMIC DNA]</scope>
    <source>
        <strain evidence="13">UTEX 1602</strain>
    </source>
</reference>